<accession>A0A0S4IY29</accession>
<keyword evidence="4" id="KW-1185">Reference proteome</keyword>
<feature type="region of interest" description="Disordered" evidence="1">
    <location>
        <begin position="1"/>
        <end position="24"/>
    </location>
</feature>
<evidence type="ECO:0000256" key="1">
    <source>
        <dbReference type="SAM" id="MobiDB-lite"/>
    </source>
</evidence>
<dbReference type="InterPro" id="IPR057024">
    <property type="entry name" value="Znr_FGT1_1"/>
</dbReference>
<organism evidence="3 4">
    <name type="scientific">Bodo saltans</name>
    <name type="common">Flagellated protozoan</name>
    <dbReference type="NCBI Taxonomy" id="75058"/>
    <lineage>
        <taxon>Eukaryota</taxon>
        <taxon>Discoba</taxon>
        <taxon>Euglenozoa</taxon>
        <taxon>Kinetoplastea</taxon>
        <taxon>Metakinetoplastina</taxon>
        <taxon>Eubodonida</taxon>
        <taxon>Bodonidae</taxon>
        <taxon>Bodo</taxon>
    </lineage>
</organism>
<protein>
    <recommendedName>
        <fullName evidence="2">FORGETTER1 first zinc ribbon domain-containing protein</fullName>
    </recommendedName>
</protein>
<dbReference type="Pfam" id="PF23547">
    <property type="entry name" value="Zn_ribbon_FGT1_1"/>
    <property type="match status" value="1"/>
</dbReference>
<sequence length="183" mass="20371">MQRQKTSEEIEQEKRDEEFARQLQNEMNGTQEGSHEGFPIQNMSSTIHVSCPGCHATNNIPRSSSHQSFRCGSCGNVLPSPTVPSNVSLITCQNCRCHNEIPVGATTQFMCGRCHRVLSFNQTQTMQQVPQTQSTKPQILEGRVTKTIQVRCGQCQRINNVKMTRGTTEFSCSSCNATNEVDS</sequence>
<dbReference type="Proteomes" id="UP000051952">
    <property type="component" value="Unassembled WGS sequence"/>
</dbReference>
<evidence type="ECO:0000313" key="4">
    <source>
        <dbReference type="Proteomes" id="UP000051952"/>
    </source>
</evidence>
<evidence type="ECO:0000259" key="2">
    <source>
        <dbReference type="Pfam" id="PF23547"/>
    </source>
</evidence>
<dbReference type="Gene3D" id="2.30.30.380">
    <property type="entry name" value="Zn-finger domain of Sec23/24"/>
    <property type="match status" value="1"/>
</dbReference>
<proteinExistence type="predicted"/>
<feature type="domain" description="FORGETTER1 first zinc ribbon" evidence="2">
    <location>
        <begin position="148"/>
        <end position="177"/>
    </location>
</feature>
<dbReference type="EMBL" id="CYKH01000851">
    <property type="protein sequence ID" value="CUG51211.1"/>
    <property type="molecule type" value="Genomic_DNA"/>
</dbReference>
<reference evidence="4" key="1">
    <citation type="submission" date="2015-09" db="EMBL/GenBank/DDBJ databases">
        <authorList>
            <consortium name="Pathogen Informatics"/>
        </authorList>
    </citation>
    <scope>NUCLEOTIDE SEQUENCE [LARGE SCALE GENOMIC DNA]</scope>
    <source>
        <strain evidence="4">Lake Konstanz</strain>
    </source>
</reference>
<dbReference type="VEuPathDB" id="TriTrypDB:BSAL_80420"/>
<gene>
    <name evidence="3" type="ORF">BSAL_80420</name>
</gene>
<dbReference type="SUPFAM" id="SSF48695">
    <property type="entry name" value="Multiheme cytochromes"/>
    <property type="match status" value="1"/>
</dbReference>
<dbReference type="AlphaFoldDB" id="A0A0S4IY29"/>
<name>A0A0S4IY29_BODSA</name>
<evidence type="ECO:0000313" key="3">
    <source>
        <dbReference type="EMBL" id="CUG51211.1"/>
    </source>
</evidence>
<feature type="compositionally biased region" description="Basic and acidic residues" evidence="1">
    <location>
        <begin position="1"/>
        <end position="20"/>
    </location>
</feature>
<dbReference type="InterPro" id="IPR036280">
    <property type="entry name" value="Multihaem_cyt_sf"/>
</dbReference>
<dbReference type="OMA" id="QLRCGQC"/>